<evidence type="ECO:0000256" key="1">
    <source>
        <dbReference type="SAM" id="MobiDB-lite"/>
    </source>
</evidence>
<keyword evidence="3" id="KW-1185">Reference proteome</keyword>
<gene>
    <name evidence="2" type="ORF">QTP70_001682</name>
</gene>
<reference evidence="2" key="1">
    <citation type="submission" date="2023-06" db="EMBL/GenBank/DDBJ databases">
        <title>Male Hemibagrus guttatus genome.</title>
        <authorList>
            <person name="Bian C."/>
        </authorList>
    </citation>
    <scope>NUCLEOTIDE SEQUENCE</scope>
    <source>
        <strain evidence="2">Male_cb2023</strain>
        <tissue evidence="2">Muscle</tissue>
    </source>
</reference>
<dbReference type="EMBL" id="JAUCMX010000022">
    <property type="protein sequence ID" value="KAK3513110.1"/>
    <property type="molecule type" value="Genomic_DNA"/>
</dbReference>
<dbReference type="AlphaFoldDB" id="A0AAE0Q4A5"/>
<evidence type="ECO:0000313" key="2">
    <source>
        <dbReference type="EMBL" id="KAK3513110.1"/>
    </source>
</evidence>
<accession>A0AAE0Q4A5</accession>
<evidence type="ECO:0000313" key="3">
    <source>
        <dbReference type="Proteomes" id="UP001274896"/>
    </source>
</evidence>
<feature type="region of interest" description="Disordered" evidence="1">
    <location>
        <begin position="200"/>
        <end position="229"/>
    </location>
</feature>
<dbReference type="Proteomes" id="UP001274896">
    <property type="component" value="Unassembled WGS sequence"/>
</dbReference>
<comment type="caution">
    <text evidence="2">The sequence shown here is derived from an EMBL/GenBank/DDBJ whole genome shotgun (WGS) entry which is preliminary data.</text>
</comment>
<sequence>MSSRIVDLSLRMDPNHTVAGEALQNTLPTVDPTEYVHLQAVIARQGAIIHAYQEQLAALQAAQATPPANAYPVHSELVFMALPEKFDGPADCCRGFLQQCDNFFVQQPGVYREEATKCAFLLSLLTGKALDWASAVWDHDPQSWNYAALLAVFREGLNSGLQAEMACRDTHSTLSEFITTTICLDNLLCQRHRGPRLCTELQSQEEGQSSREDGPEPMQLGHTRTSQEE</sequence>
<organism evidence="2 3">
    <name type="scientific">Hemibagrus guttatus</name>
    <dbReference type="NCBI Taxonomy" id="175788"/>
    <lineage>
        <taxon>Eukaryota</taxon>
        <taxon>Metazoa</taxon>
        <taxon>Chordata</taxon>
        <taxon>Craniata</taxon>
        <taxon>Vertebrata</taxon>
        <taxon>Euteleostomi</taxon>
        <taxon>Actinopterygii</taxon>
        <taxon>Neopterygii</taxon>
        <taxon>Teleostei</taxon>
        <taxon>Ostariophysi</taxon>
        <taxon>Siluriformes</taxon>
        <taxon>Bagridae</taxon>
        <taxon>Hemibagrus</taxon>
    </lineage>
</organism>
<evidence type="ECO:0008006" key="4">
    <source>
        <dbReference type="Google" id="ProtNLM"/>
    </source>
</evidence>
<proteinExistence type="predicted"/>
<protein>
    <recommendedName>
        <fullName evidence="4">DUF4939 domain-containing protein</fullName>
    </recommendedName>
</protein>
<name>A0AAE0Q4A5_9TELE</name>